<proteinExistence type="predicted"/>
<dbReference type="Proteomes" id="UP000326486">
    <property type="component" value="Segment"/>
</dbReference>
<dbReference type="EMBL" id="MN234216">
    <property type="protein sequence ID" value="QFG13258.1"/>
    <property type="molecule type" value="Genomic_DNA"/>
</dbReference>
<feature type="region of interest" description="Disordered" evidence="1">
    <location>
        <begin position="138"/>
        <end position="165"/>
    </location>
</feature>
<evidence type="ECO:0000256" key="1">
    <source>
        <dbReference type="SAM" id="MobiDB-lite"/>
    </source>
</evidence>
<protein>
    <submittedName>
        <fullName evidence="2">Tail assembly chaperone</fullName>
    </submittedName>
</protein>
<reference evidence="2 3" key="1">
    <citation type="submission" date="2019-07" db="EMBL/GenBank/DDBJ databases">
        <authorList>
            <person name="Almisry A."/>
            <person name="Mousa M."/>
            <person name="Gordon L.L."/>
            <person name="Lee M."/>
            <person name="Mandava P."/>
            <person name="Moxley J.T."/>
            <person name="Shaffer C.D."/>
            <person name="Weston-Hafer K.A."/>
            <person name="Garlena R.A."/>
            <person name="Russell D.A."/>
            <person name="Pope W.H."/>
            <person name="Jacobs-Sera D."/>
            <person name="Hatfull G.F."/>
        </authorList>
    </citation>
    <scope>NUCLEOTIDE SEQUENCE [LARGE SCALE GENOMIC DNA]</scope>
</reference>
<feature type="compositionally biased region" description="Low complexity" evidence="1">
    <location>
        <begin position="229"/>
        <end position="258"/>
    </location>
</feature>
<dbReference type="RefSeq" id="YP_010754533.1">
    <property type="nucleotide sequence ID" value="NC_073461.1"/>
</dbReference>
<keyword evidence="3" id="KW-1185">Reference proteome</keyword>
<gene>
    <name evidence="2" type="primary">66</name>
    <name evidence="2" type="ORF">SEA_GILGAMESH_66</name>
</gene>
<organism evidence="2 3">
    <name type="scientific">Streptomyces phage Gilgamesh</name>
    <dbReference type="NCBI Taxonomy" id="2599890"/>
    <lineage>
        <taxon>Viruses</taxon>
        <taxon>Duplodnaviria</taxon>
        <taxon>Heunggongvirae</taxon>
        <taxon>Uroviricota</taxon>
        <taxon>Caudoviricetes</taxon>
        <taxon>Gilgameshvirus</taxon>
        <taxon>Gilgameshvirus gilgamesh</taxon>
    </lineage>
</organism>
<dbReference type="GeneID" id="80019127"/>
<dbReference type="KEGG" id="vg:80019127"/>
<sequence>MDTSFVIDMDAARREVLYPDGIPVKFGGEQFIFPAELPAESLDPILSDELGLVGLLCEVIESADGDAGVKEVVNALFRRPSLPRKFLEAIRETYGILLGEQHEDFLKKRPTIGDYVRLTTGLAKVYGVELGKLFRSADSSETASETSSPTSAGTTTASTPEVAWLRPGQPGFLGVRRLISLTDGLPHDSRVRSAPQGGWNSVLELLALIVEEIAILAADKRREEPTTIVRPPRSGVPPRSGPASTPQPQQPAQEPAAPRMTGHKQMLMAAMQRGMVRSG</sequence>
<evidence type="ECO:0000313" key="2">
    <source>
        <dbReference type="EMBL" id="QFG13258.1"/>
    </source>
</evidence>
<name>A0A5J6TSB4_9CAUD</name>
<evidence type="ECO:0000313" key="3">
    <source>
        <dbReference type="Proteomes" id="UP000326486"/>
    </source>
</evidence>
<feature type="region of interest" description="Disordered" evidence="1">
    <location>
        <begin position="222"/>
        <end position="265"/>
    </location>
</feature>
<accession>A0A5J6TSB4</accession>
<feature type="compositionally biased region" description="Low complexity" evidence="1">
    <location>
        <begin position="139"/>
        <end position="161"/>
    </location>
</feature>